<proteinExistence type="predicted"/>
<dbReference type="Pfam" id="PF23189">
    <property type="entry name" value="UPF0261_C"/>
    <property type="match status" value="1"/>
</dbReference>
<gene>
    <name evidence="3" type="ORF">DUE52_06300</name>
</gene>
<name>A0A368JT95_9BACT</name>
<dbReference type="PANTHER" id="PTHR31862">
    <property type="entry name" value="UPF0261 DOMAIN PROTEIN (AFU_ORTHOLOGUE AFUA_1G10120)"/>
    <property type="match status" value="1"/>
</dbReference>
<dbReference type="Gene3D" id="3.40.50.12020">
    <property type="entry name" value="Uncharacterised protein family UPF0261, NN domain"/>
    <property type="match status" value="1"/>
</dbReference>
<dbReference type="NCBIfam" id="NF002674">
    <property type="entry name" value="PRK02399.1-2"/>
    <property type="match status" value="1"/>
</dbReference>
<accession>A0A368JT95</accession>
<dbReference type="EMBL" id="QOWE01000004">
    <property type="protein sequence ID" value="RCR70555.1"/>
    <property type="molecule type" value="Genomic_DNA"/>
</dbReference>
<comment type="caution">
    <text evidence="3">The sequence shown here is derived from an EMBL/GenBank/DDBJ whole genome shotgun (WGS) entry which is preliminary data.</text>
</comment>
<dbReference type="InterPro" id="IPR044122">
    <property type="entry name" value="UPF0261_N"/>
</dbReference>
<dbReference type="InterPro" id="IPR056778">
    <property type="entry name" value="UPF0261_C"/>
</dbReference>
<feature type="domain" description="UPF0261" evidence="2">
    <location>
        <begin position="188"/>
        <end position="401"/>
    </location>
</feature>
<feature type="domain" description="UPF0261" evidence="1">
    <location>
        <begin position="3"/>
        <end position="175"/>
    </location>
</feature>
<evidence type="ECO:0000313" key="3">
    <source>
        <dbReference type="EMBL" id="RCR70555.1"/>
    </source>
</evidence>
<dbReference type="CDD" id="cd15488">
    <property type="entry name" value="Tm-1-like"/>
    <property type="match status" value="1"/>
</dbReference>
<dbReference type="InterPro" id="IPR008322">
    <property type="entry name" value="UPF0261"/>
</dbReference>
<dbReference type="AlphaFoldDB" id="A0A368JT95"/>
<organism evidence="3 4">
    <name type="scientific">Larkinella punicea</name>
    <dbReference type="NCBI Taxonomy" id="2315727"/>
    <lineage>
        <taxon>Bacteria</taxon>
        <taxon>Pseudomonadati</taxon>
        <taxon>Bacteroidota</taxon>
        <taxon>Cytophagia</taxon>
        <taxon>Cytophagales</taxon>
        <taxon>Spirosomataceae</taxon>
        <taxon>Larkinella</taxon>
    </lineage>
</organism>
<dbReference type="PIRSF" id="PIRSF033271">
    <property type="entry name" value="UCP033271"/>
    <property type="match status" value="1"/>
</dbReference>
<dbReference type="Proteomes" id="UP000253383">
    <property type="component" value="Unassembled WGS sequence"/>
</dbReference>
<protein>
    <submittedName>
        <fullName evidence="3">UPF0261 family protein</fullName>
    </submittedName>
</protein>
<dbReference type="Pfam" id="PF06792">
    <property type="entry name" value="UPF0261"/>
    <property type="match status" value="1"/>
</dbReference>
<dbReference type="InterPro" id="IPR051353">
    <property type="entry name" value="Tobamovirus_resist_UPF0261"/>
</dbReference>
<dbReference type="RefSeq" id="WP_114405124.1">
    <property type="nucleotide sequence ID" value="NZ_QOWE01000004.1"/>
</dbReference>
<dbReference type="OrthoDB" id="9776369at2"/>
<sequence length="405" mass="42994">MQPSIVVIGCFDTKGPAFAFLRNCILARGESVITVNSGVMETAVDFPIDYDSEAVAEAANQSLADLRTSRDRGRAIEVMGLGAATIVERLVKAGWVKGAIGMGGGGGTFVSLSAMQPIPFGVPKLCLSTMAAKDLTRQVGTKDITLMASVVDVAGLNGMLSPLIEQAAAAICAMGAVVPARRHKPVGRIAISMFGNTTDCVNYCTERLEKQGYEVVAFHANGTGGRTMESLIEEGHFDAVLDVTTTELADELCGGVCSAGPDRLTAAARMNLPQVVAPGCLDMVNFSQPDTVPAHYRHRQLYSWAPNVTLLRTDAAENEQLGRLLARKVNQSKAGVTVVLPLNGISQIDAPGHVFYQPEVNRVLFSAIKTNVSEAVRLIESPAHINDPAFADVLVAHLLELVQPK</sequence>
<evidence type="ECO:0000259" key="2">
    <source>
        <dbReference type="Pfam" id="PF23189"/>
    </source>
</evidence>
<dbReference type="Gene3D" id="3.40.50.12030">
    <property type="entry name" value="Uncharacterised protein family UPF0261, NC domain"/>
    <property type="match status" value="1"/>
</dbReference>
<evidence type="ECO:0000259" key="1">
    <source>
        <dbReference type="Pfam" id="PF06792"/>
    </source>
</evidence>
<keyword evidence="4" id="KW-1185">Reference proteome</keyword>
<dbReference type="PANTHER" id="PTHR31862:SF1">
    <property type="entry name" value="UPF0261 DOMAIN PROTEIN (AFU_ORTHOLOGUE AFUA_1G10120)"/>
    <property type="match status" value="1"/>
</dbReference>
<evidence type="ECO:0000313" key="4">
    <source>
        <dbReference type="Proteomes" id="UP000253383"/>
    </source>
</evidence>
<reference evidence="3 4" key="1">
    <citation type="submission" date="2018-07" db="EMBL/GenBank/DDBJ databases">
        <title>Genome analysis of Larkinella rosea.</title>
        <authorList>
            <person name="Zhou Z."/>
            <person name="Wang G."/>
        </authorList>
    </citation>
    <scope>NUCLEOTIDE SEQUENCE [LARGE SCALE GENOMIC DNA]</scope>
    <source>
        <strain evidence="4">zzj9</strain>
    </source>
</reference>